<organism evidence="7">
    <name type="scientific">marine metagenome</name>
    <dbReference type="NCBI Taxonomy" id="408172"/>
    <lineage>
        <taxon>unclassified sequences</taxon>
        <taxon>metagenomes</taxon>
        <taxon>ecological metagenomes</taxon>
    </lineage>
</organism>
<reference evidence="7" key="1">
    <citation type="submission" date="2018-05" db="EMBL/GenBank/DDBJ databases">
        <authorList>
            <person name="Lanie J.A."/>
            <person name="Ng W.-L."/>
            <person name="Kazmierczak K.M."/>
            <person name="Andrzejewski T.M."/>
            <person name="Davidsen T.M."/>
            <person name="Wayne K.J."/>
            <person name="Tettelin H."/>
            <person name="Glass J.I."/>
            <person name="Rusch D."/>
            <person name="Podicherti R."/>
            <person name="Tsui H.-C.T."/>
            <person name="Winkler M.E."/>
        </authorList>
    </citation>
    <scope>NUCLEOTIDE SEQUENCE</scope>
</reference>
<evidence type="ECO:0000256" key="5">
    <source>
        <dbReference type="ARBA" id="ARBA00023268"/>
    </source>
</evidence>
<dbReference type="GO" id="GO:0008835">
    <property type="term" value="F:diaminohydroxyphosphoribosylaminopyrimidine deaminase activity"/>
    <property type="evidence" value="ECO:0007669"/>
    <property type="project" value="InterPro"/>
</dbReference>
<dbReference type="GO" id="GO:0009231">
    <property type="term" value="P:riboflavin biosynthetic process"/>
    <property type="evidence" value="ECO:0007669"/>
    <property type="project" value="UniProtKB-UniPathway"/>
</dbReference>
<dbReference type="InterPro" id="IPR002734">
    <property type="entry name" value="RibDG_C"/>
</dbReference>
<dbReference type="Gene3D" id="3.40.430.10">
    <property type="entry name" value="Dihydrofolate Reductase, subunit A"/>
    <property type="match status" value="1"/>
</dbReference>
<evidence type="ECO:0000256" key="4">
    <source>
        <dbReference type="ARBA" id="ARBA00023002"/>
    </source>
</evidence>
<dbReference type="Pfam" id="PF00383">
    <property type="entry name" value="dCMP_cyt_deam_1"/>
    <property type="match status" value="1"/>
</dbReference>
<dbReference type="EMBL" id="UINC01007118">
    <property type="protein sequence ID" value="SVA31513.1"/>
    <property type="molecule type" value="Genomic_DNA"/>
</dbReference>
<dbReference type="PANTHER" id="PTHR38011">
    <property type="entry name" value="DIHYDROFOLATE REDUCTASE FAMILY PROTEIN (AFU_ORTHOLOGUE AFUA_8G06820)"/>
    <property type="match status" value="1"/>
</dbReference>
<comment type="pathway">
    <text evidence="1">Cofactor biosynthesis; riboflavin biosynthesis; 5-amino-6-(D-ribitylamino)uracil from GTP: step 3/4.</text>
</comment>
<dbReference type="AlphaFoldDB" id="A0A381UX33"/>
<dbReference type="PANTHER" id="PTHR38011:SF7">
    <property type="entry name" value="2,5-DIAMINO-6-RIBOSYLAMINO-4(3H)-PYRIMIDINONE 5'-PHOSPHATE REDUCTASE"/>
    <property type="match status" value="1"/>
</dbReference>
<dbReference type="InterPro" id="IPR002125">
    <property type="entry name" value="CMP_dCMP_dom"/>
</dbReference>
<dbReference type="InterPro" id="IPR024072">
    <property type="entry name" value="DHFR-like_dom_sf"/>
</dbReference>
<keyword evidence="4" id="KW-0560">Oxidoreductase</keyword>
<keyword evidence="5" id="KW-0511">Multifunctional enzyme</keyword>
<dbReference type="CDD" id="cd01284">
    <property type="entry name" value="Riboflavin_deaminase-reductase"/>
    <property type="match status" value="1"/>
</dbReference>
<evidence type="ECO:0000256" key="2">
    <source>
        <dbReference type="ARBA" id="ARBA00013173"/>
    </source>
</evidence>
<accession>A0A381UX33</accession>
<dbReference type="InterPro" id="IPR016193">
    <property type="entry name" value="Cytidine_deaminase-like"/>
</dbReference>
<evidence type="ECO:0000313" key="7">
    <source>
        <dbReference type="EMBL" id="SVA31513.1"/>
    </source>
</evidence>
<dbReference type="SUPFAM" id="SSF53927">
    <property type="entry name" value="Cytidine deaminase-like"/>
    <property type="match status" value="1"/>
</dbReference>
<keyword evidence="3" id="KW-0521">NADP</keyword>
<evidence type="ECO:0000256" key="3">
    <source>
        <dbReference type="ARBA" id="ARBA00022857"/>
    </source>
</evidence>
<dbReference type="Gene3D" id="3.40.140.10">
    <property type="entry name" value="Cytidine Deaminase, domain 2"/>
    <property type="match status" value="1"/>
</dbReference>
<dbReference type="NCBIfam" id="TIGR00326">
    <property type="entry name" value="eubact_ribD"/>
    <property type="match status" value="1"/>
</dbReference>
<dbReference type="GO" id="GO:0008703">
    <property type="term" value="F:5-amino-6-(5-phosphoribosylamino)uracil reductase activity"/>
    <property type="evidence" value="ECO:0007669"/>
    <property type="project" value="UniProtKB-EC"/>
</dbReference>
<sequence length="351" mass="40574">MRLAFKKASEHLGSTKENPSVGCIIVKNGSIVSSGVTSINGRPHAEINALKSNKNSFASTLYTTLEPCVHYGKTSPCINQILKKKISRVCYPILDYDKRTHNKAESILKKNKIKVKIGVLKKKAKVFYKSYFLSQKNNSLPFLDAKIAISKDYFSVNKRKKWITNFLSRNKVHLIRSKYDCILSTYKTVNKDNSRLNCRIQGLEHLSPSRAIIDKHLKLKKKLNIYNSSKKIKTYVITSENNKKKEKFLKSKNIKIIKIYNKKTFINYKAILVELKKRGFSRILCESGFYTTRELLKNNLIYNLHIFQSSDRLGKNGRNSYRNLLHNVKFKEKNKININLSGDELCNLRIK</sequence>
<proteinExistence type="predicted"/>
<dbReference type="InterPro" id="IPR050765">
    <property type="entry name" value="Riboflavin_Biosynth_HTPR"/>
</dbReference>
<dbReference type="PROSITE" id="PS51747">
    <property type="entry name" value="CYT_DCMP_DEAMINASES_2"/>
    <property type="match status" value="1"/>
</dbReference>
<name>A0A381UX33_9ZZZZ</name>
<evidence type="ECO:0000256" key="1">
    <source>
        <dbReference type="ARBA" id="ARBA00004910"/>
    </source>
</evidence>
<gene>
    <name evidence="7" type="ORF">METZ01_LOCUS84367</name>
</gene>
<feature type="domain" description="CMP/dCMP-type deaminase" evidence="6">
    <location>
        <begin position="1"/>
        <end position="115"/>
    </location>
</feature>
<dbReference type="EC" id="1.1.1.193" evidence="2"/>
<dbReference type="InterPro" id="IPR004794">
    <property type="entry name" value="Eubact_RibD"/>
</dbReference>
<evidence type="ECO:0000259" key="6">
    <source>
        <dbReference type="PROSITE" id="PS51747"/>
    </source>
</evidence>
<dbReference type="Pfam" id="PF01872">
    <property type="entry name" value="RibD_C"/>
    <property type="match status" value="1"/>
</dbReference>
<dbReference type="SUPFAM" id="SSF53597">
    <property type="entry name" value="Dihydrofolate reductase-like"/>
    <property type="match status" value="1"/>
</dbReference>
<protein>
    <recommendedName>
        <fullName evidence="2">5-amino-6-(5-phosphoribosylamino)uracil reductase</fullName>
        <ecNumber evidence="2">1.1.1.193</ecNumber>
    </recommendedName>
</protein>
<dbReference type="PIRSF" id="PIRSF006769">
    <property type="entry name" value="RibD"/>
    <property type="match status" value="1"/>
</dbReference>
<dbReference type="UniPathway" id="UPA00275">
    <property type="reaction ID" value="UER00402"/>
</dbReference>